<keyword evidence="3" id="KW-0378">Hydrolase</keyword>
<dbReference type="Gene3D" id="2.60.120.200">
    <property type="match status" value="1"/>
</dbReference>
<accession>V2YXC4</accession>
<dbReference type="GO" id="GO:0005975">
    <property type="term" value="P:carbohydrate metabolic process"/>
    <property type="evidence" value="ECO:0007669"/>
    <property type="project" value="InterPro"/>
</dbReference>
<evidence type="ECO:0000313" key="3">
    <source>
        <dbReference type="EMBL" id="ESK96359.1"/>
    </source>
</evidence>
<dbReference type="GO" id="GO:0004553">
    <property type="term" value="F:hydrolase activity, hydrolyzing O-glycosyl compounds"/>
    <property type="evidence" value="ECO:0007669"/>
    <property type="project" value="InterPro"/>
</dbReference>
<dbReference type="InterPro" id="IPR000757">
    <property type="entry name" value="Beta-glucanase-like"/>
</dbReference>
<dbReference type="KEGG" id="mrr:Moror_7145"/>
<dbReference type="HOGENOM" id="CLU_077989_1_0_1"/>
<protein>
    <submittedName>
        <fullName evidence="3">Glycoside hydrolase family 16 protein</fullName>
    </submittedName>
</protein>
<evidence type="ECO:0000313" key="4">
    <source>
        <dbReference type="Proteomes" id="UP000017559"/>
    </source>
</evidence>
<organism evidence="3 4">
    <name type="scientific">Moniliophthora roreri (strain MCA 2997)</name>
    <name type="common">Cocoa frosty pod rot fungus</name>
    <name type="synonym">Crinipellis roreri</name>
    <dbReference type="NCBI Taxonomy" id="1381753"/>
    <lineage>
        <taxon>Eukaryota</taxon>
        <taxon>Fungi</taxon>
        <taxon>Dikarya</taxon>
        <taxon>Basidiomycota</taxon>
        <taxon>Agaricomycotina</taxon>
        <taxon>Agaricomycetes</taxon>
        <taxon>Agaricomycetidae</taxon>
        <taxon>Agaricales</taxon>
        <taxon>Marasmiineae</taxon>
        <taxon>Marasmiaceae</taxon>
        <taxon>Moniliophthora</taxon>
    </lineage>
</organism>
<dbReference type="InterPro" id="IPR013320">
    <property type="entry name" value="ConA-like_dom_sf"/>
</dbReference>
<dbReference type="PROSITE" id="PS51762">
    <property type="entry name" value="GH16_2"/>
    <property type="match status" value="1"/>
</dbReference>
<gene>
    <name evidence="3" type="ORF">Moror_7145</name>
</gene>
<name>V2YXC4_MONRO</name>
<comment type="caution">
    <text evidence="3">The sequence shown here is derived from an EMBL/GenBank/DDBJ whole genome shotgun (WGS) entry which is preliminary data.</text>
</comment>
<dbReference type="EMBL" id="AWSO01000050">
    <property type="protein sequence ID" value="ESK96359.1"/>
    <property type="molecule type" value="Genomic_DNA"/>
</dbReference>
<dbReference type="AlphaFoldDB" id="V2YXC4"/>
<feature type="domain" description="GH16" evidence="2">
    <location>
        <begin position="21"/>
        <end position="261"/>
    </location>
</feature>
<dbReference type="OrthoDB" id="4524534at2759"/>
<keyword evidence="1" id="KW-0732">Signal</keyword>
<evidence type="ECO:0000259" key="2">
    <source>
        <dbReference type="PROSITE" id="PS51762"/>
    </source>
</evidence>
<dbReference type="STRING" id="1381753.V2YXC4"/>
<reference evidence="3 4" key="1">
    <citation type="journal article" date="2014" name="BMC Genomics">
        <title>Genome and secretome analysis of the hemibiotrophic fungal pathogen, Moniliophthora roreri, which causes frosty pod rot disease of cacao: mechanisms of the biotrophic and necrotrophic phases.</title>
        <authorList>
            <person name="Meinhardt L.W."/>
            <person name="Costa G.G.L."/>
            <person name="Thomazella D.P.T."/>
            <person name="Teixeira P.J.P.L."/>
            <person name="Carazzolle M.F."/>
            <person name="Schuster S.C."/>
            <person name="Carlson J.E."/>
            <person name="Guiltinan M.J."/>
            <person name="Mieczkowski P."/>
            <person name="Farmer A."/>
            <person name="Ramaraj T."/>
            <person name="Crozier J."/>
            <person name="Davis R.E."/>
            <person name="Shao J."/>
            <person name="Melnick R.L."/>
            <person name="Pereira G.A.G."/>
            <person name="Bailey B.A."/>
        </authorList>
    </citation>
    <scope>NUCLEOTIDE SEQUENCE [LARGE SCALE GENOMIC DNA]</scope>
    <source>
        <strain evidence="3 4">MCA 2997</strain>
    </source>
</reference>
<dbReference type="SUPFAM" id="SSF49899">
    <property type="entry name" value="Concanavalin A-like lectins/glucanases"/>
    <property type="match status" value="1"/>
</dbReference>
<feature type="chain" id="PRO_5004713147" evidence="1">
    <location>
        <begin position="24"/>
        <end position="261"/>
    </location>
</feature>
<feature type="signal peptide" evidence="1">
    <location>
        <begin position="1"/>
        <end position="23"/>
    </location>
</feature>
<sequence>MLFSLPFLLIVFVVLQGPPGAHADTTVIPSNSFSSTQEFKKFWNYLYPWRQNPSDHNGSARMFQANVEVSSGILTLRANPISNPNPPNSREPPHLPIHYASGAVHAKETITITKKSSWTIYGEFIPPIVNGMWPAFWLTSAEYVNNQRSWPPECDIGEWKGKPENWFNTYNTSRIIKSDIVPWPNDKQFHSLKTVITAENDADVRIDFYLDNALKTTQYGANFVNVPMSLIINLQTEGSSGSPGPKGTTIFQVRNVKVTRS</sequence>
<proteinExistence type="predicted"/>
<keyword evidence="4" id="KW-1185">Reference proteome</keyword>
<dbReference type="Proteomes" id="UP000017559">
    <property type="component" value="Unassembled WGS sequence"/>
</dbReference>
<evidence type="ECO:0000256" key="1">
    <source>
        <dbReference type="SAM" id="SignalP"/>
    </source>
</evidence>